<dbReference type="Gene3D" id="3.40.50.200">
    <property type="entry name" value="Peptidase S8/S53 domain"/>
    <property type="match status" value="1"/>
</dbReference>
<dbReference type="GO" id="GO:0006508">
    <property type="term" value="P:proteolysis"/>
    <property type="evidence" value="ECO:0007669"/>
    <property type="project" value="UniProtKB-KW"/>
</dbReference>
<feature type="active site" description="Charge relay system" evidence="5">
    <location>
        <position position="19"/>
    </location>
</feature>
<keyword evidence="2 5" id="KW-0645">Protease</keyword>
<keyword evidence="3 5" id="KW-0378">Hydrolase</keyword>
<dbReference type="InterPro" id="IPR015500">
    <property type="entry name" value="Peptidase_S8_subtilisin-rel"/>
</dbReference>
<dbReference type="AlphaFoldDB" id="A0A7W7G5P5"/>
<evidence type="ECO:0000256" key="6">
    <source>
        <dbReference type="SAM" id="MobiDB-lite"/>
    </source>
</evidence>
<dbReference type="PANTHER" id="PTHR43806">
    <property type="entry name" value="PEPTIDASE S8"/>
    <property type="match status" value="1"/>
</dbReference>
<keyword evidence="10" id="KW-1185">Reference proteome</keyword>
<evidence type="ECO:0000256" key="2">
    <source>
        <dbReference type="ARBA" id="ARBA00022670"/>
    </source>
</evidence>
<dbReference type="InterPro" id="IPR000209">
    <property type="entry name" value="Peptidase_S8/S53_dom"/>
</dbReference>
<evidence type="ECO:0000256" key="3">
    <source>
        <dbReference type="ARBA" id="ARBA00022801"/>
    </source>
</evidence>
<evidence type="ECO:0000256" key="4">
    <source>
        <dbReference type="ARBA" id="ARBA00022825"/>
    </source>
</evidence>
<accession>A0A7W7G5P5</accession>
<sequence>MSETRSISTGSGVIVAVLDSGSAPHPDIRRNLLAGSNQASPGKDGRTDNDGHGTRMAALIAAHGHGSNSGIQGIAPSAKILPVIVSSDGLGDSAIMAKGMAWAANHNANIINVSGAVGPGFALKDAVDDAIDKDIVVIAAVGNTAQDLIINHPAAFNGVLAVGATGRNGKYSDKSVKDEKVQICAPGVDIISAQPPRGYGIAAGTSDSTAIVSGAAALVRAKFPELSAKEVVHRLTATADDIGPPGRDDECGFGRLNIVKALTADVPPLEGGGESAGPAASSAAPSAPTTVRPQSAAPVADAEPAGNGSVLLFGGLAGVVAAAALVLVLVLRRRGRN</sequence>
<feature type="active site" description="Charge relay system" evidence="5">
    <location>
        <position position="52"/>
    </location>
</feature>
<gene>
    <name evidence="9" type="ORF">BKA14_006922</name>
</gene>
<dbReference type="InterPro" id="IPR050131">
    <property type="entry name" value="Peptidase_S8_subtilisin-like"/>
</dbReference>
<feature type="compositionally biased region" description="Basic and acidic residues" evidence="6">
    <location>
        <begin position="43"/>
        <end position="52"/>
    </location>
</feature>
<comment type="caution">
    <text evidence="9">The sequence shown here is derived from an EMBL/GenBank/DDBJ whole genome shotgun (WGS) entry which is preliminary data.</text>
</comment>
<feature type="compositionally biased region" description="Low complexity" evidence="6">
    <location>
        <begin position="276"/>
        <end position="288"/>
    </location>
</feature>
<evidence type="ECO:0000256" key="7">
    <source>
        <dbReference type="SAM" id="Phobius"/>
    </source>
</evidence>
<dbReference type="Pfam" id="PF00082">
    <property type="entry name" value="Peptidase_S8"/>
    <property type="match status" value="1"/>
</dbReference>
<keyword evidence="7" id="KW-0812">Transmembrane</keyword>
<reference evidence="9 10" key="1">
    <citation type="submission" date="2020-08" db="EMBL/GenBank/DDBJ databases">
        <title>Sequencing the genomes of 1000 actinobacteria strains.</title>
        <authorList>
            <person name="Klenk H.-P."/>
        </authorList>
    </citation>
    <scope>NUCLEOTIDE SEQUENCE [LARGE SCALE GENOMIC DNA]</scope>
    <source>
        <strain evidence="9 10">DSM 45518</strain>
    </source>
</reference>
<comment type="similarity">
    <text evidence="1 5">Belongs to the peptidase S8 family.</text>
</comment>
<keyword evidence="7" id="KW-0472">Membrane</keyword>
<dbReference type="GO" id="GO:0004252">
    <property type="term" value="F:serine-type endopeptidase activity"/>
    <property type="evidence" value="ECO:0007669"/>
    <property type="project" value="UniProtKB-UniRule"/>
</dbReference>
<evidence type="ECO:0000256" key="5">
    <source>
        <dbReference type="PROSITE-ProRule" id="PRU01240"/>
    </source>
</evidence>
<dbReference type="SUPFAM" id="SSF52743">
    <property type="entry name" value="Subtilisin-like"/>
    <property type="match status" value="1"/>
</dbReference>
<protein>
    <submittedName>
        <fullName evidence="9">Type VII secretion-associated serine protease mycosin</fullName>
    </submittedName>
</protein>
<dbReference type="RefSeq" id="WP_184954974.1">
    <property type="nucleotide sequence ID" value="NZ_BOMC01000020.1"/>
</dbReference>
<feature type="domain" description="Peptidase S8/S53" evidence="8">
    <location>
        <begin position="10"/>
        <end position="254"/>
    </location>
</feature>
<feature type="transmembrane region" description="Helical" evidence="7">
    <location>
        <begin position="310"/>
        <end position="331"/>
    </location>
</feature>
<keyword evidence="4 5" id="KW-0720">Serine protease</keyword>
<organism evidence="9 10">
    <name type="scientific">Paractinoplanes abujensis</name>
    <dbReference type="NCBI Taxonomy" id="882441"/>
    <lineage>
        <taxon>Bacteria</taxon>
        <taxon>Bacillati</taxon>
        <taxon>Actinomycetota</taxon>
        <taxon>Actinomycetes</taxon>
        <taxon>Micromonosporales</taxon>
        <taxon>Micromonosporaceae</taxon>
        <taxon>Paractinoplanes</taxon>
    </lineage>
</organism>
<dbReference type="EMBL" id="JACHMF010000001">
    <property type="protein sequence ID" value="MBB4696774.1"/>
    <property type="molecule type" value="Genomic_DNA"/>
</dbReference>
<dbReference type="InterPro" id="IPR036852">
    <property type="entry name" value="Peptidase_S8/S53_dom_sf"/>
</dbReference>
<feature type="active site" description="Charge relay system" evidence="5">
    <location>
        <position position="206"/>
    </location>
</feature>
<evidence type="ECO:0000259" key="8">
    <source>
        <dbReference type="Pfam" id="PF00082"/>
    </source>
</evidence>
<feature type="region of interest" description="Disordered" evidence="6">
    <location>
        <begin position="269"/>
        <end position="300"/>
    </location>
</feature>
<evidence type="ECO:0000313" key="9">
    <source>
        <dbReference type="EMBL" id="MBB4696774.1"/>
    </source>
</evidence>
<dbReference type="PROSITE" id="PS51892">
    <property type="entry name" value="SUBTILASE"/>
    <property type="match status" value="1"/>
</dbReference>
<keyword evidence="7" id="KW-1133">Transmembrane helix</keyword>
<dbReference type="PANTHER" id="PTHR43806:SF11">
    <property type="entry name" value="CEREVISIN-RELATED"/>
    <property type="match status" value="1"/>
</dbReference>
<evidence type="ECO:0000256" key="1">
    <source>
        <dbReference type="ARBA" id="ARBA00011073"/>
    </source>
</evidence>
<dbReference type="Proteomes" id="UP000542742">
    <property type="component" value="Unassembled WGS sequence"/>
</dbReference>
<dbReference type="PRINTS" id="PR00723">
    <property type="entry name" value="SUBTILISIN"/>
</dbReference>
<feature type="region of interest" description="Disordered" evidence="6">
    <location>
        <begin position="33"/>
        <end position="52"/>
    </location>
</feature>
<evidence type="ECO:0000313" key="10">
    <source>
        <dbReference type="Proteomes" id="UP000542742"/>
    </source>
</evidence>
<proteinExistence type="inferred from homology"/>
<name>A0A7W7G5P5_9ACTN</name>